<gene>
    <name evidence="2" type="ORF">TCNE_LOCUS17871</name>
</gene>
<reference evidence="2 3" key="2">
    <citation type="submission" date="2018-11" db="EMBL/GenBank/DDBJ databases">
        <authorList>
            <consortium name="Pathogen Informatics"/>
        </authorList>
    </citation>
    <scope>NUCLEOTIDE SEQUENCE [LARGE SCALE GENOMIC DNA]</scope>
</reference>
<proteinExistence type="predicted"/>
<feature type="region of interest" description="Disordered" evidence="1">
    <location>
        <begin position="76"/>
        <end position="114"/>
    </location>
</feature>
<dbReference type="AlphaFoldDB" id="A0A183VAV1"/>
<dbReference type="Proteomes" id="UP000050794">
    <property type="component" value="Unassembled WGS sequence"/>
</dbReference>
<accession>A0A183VAV1</accession>
<protein>
    <submittedName>
        <fullName evidence="4">Secreted protein</fullName>
    </submittedName>
</protein>
<keyword evidence="3" id="KW-1185">Reference proteome</keyword>
<evidence type="ECO:0000313" key="4">
    <source>
        <dbReference type="WBParaSite" id="TCNE_0001787201-mRNA-1"/>
    </source>
</evidence>
<name>A0A183VAV1_TOXCA</name>
<sequence>MNENNLVNCVVMSVVLARRAFLRTGGRCVRRLLYLDGGRTVNVPQRKDQCELIWLCWDTNVYGRASKLRLESLRTRQRTAGHSSQARWTRAQGTLADGQARQPISYGTDDNEAQ</sequence>
<dbReference type="WBParaSite" id="TCNE_0001787201-mRNA-1">
    <property type="protein sequence ID" value="TCNE_0001787201-mRNA-1"/>
    <property type="gene ID" value="TCNE_0001787201"/>
</dbReference>
<evidence type="ECO:0000256" key="1">
    <source>
        <dbReference type="SAM" id="MobiDB-lite"/>
    </source>
</evidence>
<dbReference type="EMBL" id="UYWY01024886">
    <property type="protein sequence ID" value="VDM49192.1"/>
    <property type="molecule type" value="Genomic_DNA"/>
</dbReference>
<feature type="compositionally biased region" description="Polar residues" evidence="1">
    <location>
        <begin position="78"/>
        <end position="87"/>
    </location>
</feature>
<evidence type="ECO:0000313" key="3">
    <source>
        <dbReference type="Proteomes" id="UP000050794"/>
    </source>
</evidence>
<organism evidence="3 4">
    <name type="scientific">Toxocara canis</name>
    <name type="common">Canine roundworm</name>
    <dbReference type="NCBI Taxonomy" id="6265"/>
    <lineage>
        <taxon>Eukaryota</taxon>
        <taxon>Metazoa</taxon>
        <taxon>Ecdysozoa</taxon>
        <taxon>Nematoda</taxon>
        <taxon>Chromadorea</taxon>
        <taxon>Rhabditida</taxon>
        <taxon>Spirurina</taxon>
        <taxon>Ascaridomorpha</taxon>
        <taxon>Ascaridoidea</taxon>
        <taxon>Toxocaridae</taxon>
        <taxon>Toxocara</taxon>
    </lineage>
</organism>
<evidence type="ECO:0000313" key="2">
    <source>
        <dbReference type="EMBL" id="VDM49192.1"/>
    </source>
</evidence>
<reference evidence="4" key="1">
    <citation type="submission" date="2016-06" db="UniProtKB">
        <authorList>
            <consortium name="WormBaseParasite"/>
        </authorList>
    </citation>
    <scope>IDENTIFICATION</scope>
</reference>